<dbReference type="InterPro" id="IPR017896">
    <property type="entry name" value="4Fe4S_Fe-S-bd"/>
</dbReference>
<evidence type="ECO:0000313" key="11">
    <source>
        <dbReference type="Proteomes" id="UP001597260"/>
    </source>
</evidence>
<name>A0ABW3Y698_9ACTN</name>
<proteinExistence type="predicted"/>
<comment type="function">
    <text evidence="8">Ferredoxins are iron-sulfur proteins that transfer electrons in a wide variety of metabolic reactions.</text>
</comment>
<dbReference type="PROSITE" id="PS51379">
    <property type="entry name" value="4FE4S_FER_2"/>
    <property type="match status" value="1"/>
</dbReference>
<protein>
    <recommendedName>
        <fullName evidence="8">Ferredoxin</fullName>
    </recommendedName>
</protein>
<dbReference type="InterPro" id="IPR051269">
    <property type="entry name" value="Fe-S_cluster_ET"/>
</dbReference>
<dbReference type="Gene3D" id="3.30.70.20">
    <property type="match status" value="1"/>
</dbReference>
<evidence type="ECO:0000256" key="3">
    <source>
        <dbReference type="ARBA" id="ARBA00022723"/>
    </source>
</evidence>
<keyword evidence="5 8" id="KW-0408">Iron</keyword>
<evidence type="ECO:0000256" key="4">
    <source>
        <dbReference type="ARBA" id="ARBA00022982"/>
    </source>
</evidence>
<accession>A0ABW3Y698</accession>
<evidence type="ECO:0000259" key="9">
    <source>
        <dbReference type="PROSITE" id="PS51379"/>
    </source>
</evidence>
<comment type="caution">
    <text evidence="10">The sequence shown here is derived from an EMBL/GenBank/DDBJ whole genome shotgun (WGS) entry which is preliminary data.</text>
</comment>
<evidence type="ECO:0000313" key="10">
    <source>
        <dbReference type="EMBL" id="MFD1319962.1"/>
    </source>
</evidence>
<comment type="cofactor">
    <cofactor evidence="1">
        <name>[3Fe-4S] cluster</name>
        <dbReference type="ChEBI" id="CHEBI:21137"/>
    </cofactor>
</comment>
<keyword evidence="2 8" id="KW-0813">Transport</keyword>
<organism evidence="10 11">
    <name type="scientific">Micromonospora sonneratiae</name>
    <dbReference type="NCBI Taxonomy" id="1184706"/>
    <lineage>
        <taxon>Bacteria</taxon>
        <taxon>Bacillati</taxon>
        <taxon>Actinomycetota</taxon>
        <taxon>Actinomycetes</taxon>
        <taxon>Micromonosporales</taxon>
        <taxon>Micromonosporaceae</taxon>
        <taxon>Micromonospora</taxon>
    </lineage>
</organism>
<dbReference type="PANTHER" id="PTHR36923:SF3">
    <property type="entry name" value="FERREDOXIN"/>
    <property type="match status" value="1"/>
</dbReference>
<evidence type="ECO:0000256" key="1">
    <source>
        <dbReference type="ARBA" id="ARBA00001927"/>
    </source>
</evidence>
<dbReference type="SUPFAM" id="SSF54862">
    <property type="entry name" value="4Fe-4S ferredoxins"/>
    <property type="match status" value="1"/>
</dbReference>
<gene>
    <name evidence="10" type="ORF">ACFQ4H_02540</name>
</gene>
<dbReference type="Pfam" id="PF13370">
    <property type="entry name" value="Fer4_13"/>
    <property type="match status" value="1"/>
</dbReference>
<dbReference type="PRINTS" id="PR00352">
    <property type="entry name" value="3FE4SFRDOXIN"/>
</dbReference>
<keyword evidence="3 8" id="KW-0479">Metal-binding</keyword>
<evidence type="ECO:0000256" key="8">
    <source>
        <dbReference type="RuleBase" id="RU368020"/>
    </source>
</evidence>
<reference evidence="11" key="1">
    <citation type="journal article" date="2019" name="Int. J. Syst. Evol. Microbiol.">
        <title>The Global Catalogue of Microorganisms (GCM) 10K type strain sequencing project: providing services to taxonomists for standard genome sequencing and annotation.</title>
        <authorList>
            <consortium name="The Broad Institute Genomics Platform"/>
            <consortium name="The Broad Institute Genome Sequencing Center for Infectious Disease"/>
            <person name="Wu L."/>
            <person name="Ma J."/>
        </authorList>
    </citation>
    <scope>NUCLEOTIDE SEQUENCE [LARGE SCALE GENOMIC DNA]</scope>
    <source>
        <strain evidence="11">JCM 31037</strain>
    </source>
</reference>
<dbReference type="Proteomes" id="UP001597260">
    <property type="component" value="Unassembled WGS sequence"/>
</dbReference>
<dbReference type="EMBL" id="JBHTMP010000002">
    <property type="protein sequence ID" value="MFD1319962.1"/>
    <property type="molecule type" value="Genomic_DNA"/>
</dbReference>
<keyword evidence="7" id="KW-0003">3Fe-4S</keyword>
<evidence type="ECO:0000256" key="7">
    <source>
        <dbReference type="ARBA" id="ARBA00023291"/>
    </source>
</evidence>
<keyword evidence="6 8" id="KW-0411">Iron-sulfur</keyword>
<evidence type="ECO:0000256" key="6">
    <source>
        <dbReference type="ARBA" id="ARBA00023014"/>
    </source>
</evidence>
<evidence type="ECO:0000256" key="2">
    <source>
        <dbReference type="ARBA" id="ARBA00022448"/>
    </source>
</evidence>
<sequence length="75" mass="7842">MSGDWRVTVDRDRCIGSGMCTGVAPEHFVLVDGKSTATVDTTAPAETVTDAADFCPAEAITVRSVTDGQLIAPEQ</sequence>
<dbReference type="InterPro" id="IPR001080">
    <property type="entry name" value="3Fe4S_ferredoxin"/>
</dbReference>
<evidence type="ECO:0000256" key="5">
    <source>
        <dbReference type="ARBA" id="ARBA00023004"/>
    </source>
</evidence>
<keyword evidence="11" id="KW-1185">Reference proteome</keyword>
<dbReference type="PANTHER" id="PTHR36923">
    <property type="entry name" value="FERREDOXIN"/>
    <property type="match status" value="1"/>
</dbReference>
<keyword evidence="4 8" id="KW-0249">Electron transport</keyword>
<feature type="domain" description="4Fe-4S ferredoxin-type" evidence="9">
    <location>
        <begin position="5"/>
        <end position="34"/>
    </location>
</feature>
<dbReference type="RefSeq" id="WP_377566466.1">
    <property type="nucleotide sequence ID" value="NZ_JBHTMP010000002.1"/>
</dbReference>